<proteinExistence type="predicted"/>
<dbReference type="AlphaFoldDB" id="A0AAD8WAV3"/>
<dbReference type="InterPro" id="IPR043128">
    <property type="entry name" value="Rev_trsase/Diguanyl_cyclase"/>
</dbReference>
<gene>
    <name evidence="2" type="ORF">QYE76_067323</name>
</gene>
<feature type="compositionally biased region" description="Acidic residues" evidence="1">
    <location>
        <begin position="218"/>
        <end position="247"/>
    </location>
</feature>
<organism evidence="2 3">
    <name type="scientific">Lolium multiflorum</name>
    <name type="common">Italian ryegrass</name>
    <name type="synonym">Lolium perenne subsp. multiflorum</name>
    <dbReference type="NCBI Taxonomy" id="4521"/>
    <lineage>
        <taxon>Eukaryota</taxon>
        <taxon>Viridiplantae</taxon>
        <taxon>Streptophyta</taxon>
        <taxon>Embryophyta</taxon>
        <taxon>Tracheophyta</taxon>
        <taxon>Spermatophyta</taxon>
        <taxon>Magnoliopsida</taxon>
        <taxon>Liliopsida</taxon>
        <taxon>Poales</taxon>
        <taxon>Poaceae</taxon>
        <taxon>BOP clade</taxon>
        <taxon>Pooideae</taxon>
        <taxon>Poodae</taxon>
        <taxon>Poeae</taxon>
        <taxon>Poeae Chloroplast Group 2 (Poeae type)</taxon>
        <taxon>Loliodinae</taxon>
        <taxon>Loliinae</taxon>
        <taxon>Lolium</taxon>
    </lineage>
</organism>
<sequence length="303" mass="33244">MMQKCLATQIGKNVQVYIDNVVITTKEGSTLIDDLRETFDNLDKFCLNLNPTKCSFGVPAGELLGFLVSARGIEANPEKIQAIVTMRKPTKLKEIQQLTGRVAALSRFVARLGERALPFYALIKQGEKFEWNEEADRAFEDLKRTISTPPILVAPKEKEPLLLYIAATPQVIHGQSIPNPRTRPIQSGTRRITLPPSEDDKSLTDGEDDFQFLVDGELEAESEDDSFSWDDFTSSDEEEEEESDPSSDEPPTKRFCFGSNAAAAADDDEETAPAEGYGSSDEELTGSSADGSHDGDDEGSDGP</sequence>
<dbReference type="EMBL" id="JAUUTY010000004">
    <property type="protein sequence ID" value="KAK1649518.1"/>
    <property type="molecule type" value="Genomic_DNA"/>
</dbReference>
<evidence type="ECO:0008006" key="4">
    <source>
        <dbReference type="Google" id="ProtNLM"/>
    </source>
</evidence>
<dbReference type="SUPFAM" id="SSF56672">
    <property type="entry name" value="DNA/RNA polymerases"/>
    <property type="match status" value="1"/>
</dbReference>
<evidence type="ECO:0000313" key="2">
    <source>
        <dbReference type="EMBL" id="KAK1649518.1"/>
    </source>
</evidence>
<dbReference type="PANTHER" id="PTHR37984:SF5">
    <property type="entry name" value="PROTEIN NYNRIN-LIKE"/>
    <property type="match status" value="1"/>
</dbReference>
<feature type="region of interest" description="Disordered" evidence="1">
    <location>
        <begin position="218"/>
        <end position="303"/>
    </location>
</feature>
<reference evidence="2" key="1">
    <citation type="submission" date="2023-07" db="EMBL/GenBank/DDBJ databases">
        <title>A chromosome-level genome assembly of Lolium multiflorum.</title>
        <authorList>
            <person name="Chen Y."/>
            <person name="Copetti D."/>
            <person name="Kolliker R."/>
            <person name="Studer B."/>
        </authorList>
    </citation>
    <scope>NUCLEOTIDE SEQUENCE</scope>
    <source>
        <strain evidence="2">02402/16</strain>
        <tissue evidence="2">Leaf</tissue>
    </source>
</reference>
<dbReference type="InterPro" id="IPR050951">
    <property type="entry name" value="Retrovirus_Pol_polyprotein"/>
</dbReference>
<keyword evidence="3" id="KW-1185">Reference proteome</keyword>
<comment type="caution">
    <text evidence="2">The sequence shown here is derived from an EMBL/GenBank/DDBJ whole genome shotgun (WGS) entry which is preliminary data.</text>
</comment>
<feature type="region of interest" description="Disordered" evidence="1">
    <location>
        <begin position="174"/>
        <end position="206"/>
    </location>
</feature>
<protein>
    <recommendedName>
        <fullName evidence="4">Reverse transcriptase domain-containing protein</fullName>
    </recommendedName>
</protein>
<accession>A0AAD8WAV3</accession>
<evidence type="ECO:0000313" key="3">
    <source>
        <dbReference type="Proteomes" id="UP001231189"/>
    </source>
</evidence>
<dbReference type="Proteomes" id="UP001231189">
    <property type="component" value="Unassembled WGS sequence"/>
</dbReference>
<feature type="compositionally biased region" description="Polar residues" evidence="1">
    <location>
        <begin position="176"/>
        <end position="190"/>
    </location>
</feature>
<dbReference type="PANTHER" id="PTHR37984">
    <property type="entry name" value="PROTEIN CBG26694"/>
    <property type="match status" value="1"/>
</dbReference>
<dbReference type="InterPro" id="IPR043502">
    <property type="entry name" value="DNA/RNA_pol_sf"/>
</dbReference>
<evidence type="ECO:0000256" key="1">
    <source>
        <dbReference type="SAM" id="MobiDB-lite"/>
    </source>
</evidence>
<name>A0AAD8WAV3_LOLMU</name>
<dbReference type="Gene3D" id="3.30.70.270">
    <property type="match status" value="2"/>
</dbReference>